<sequence length="204" mass="23012">MIFFHSANLDNFFPERKVLTNFLDLLTAYAQASAKDLPAVRVEYLGDFLKNVEKYLPNAQIEPALLELATKELADLEEGKISHLVNKVIFNEFEPQELNYYKSEYHEHTYDIHLVFAGNEQYIYQLEAVSASIKKEADPKVENDTIFTFALPALRNVELTQGEGVIIPPRIAHFAGFATSSKSAIVKKCVVKVDARYARALGLA</sequence>
<dbReference type="Proteomes" id="UP000265691">
    <property type="component" value="Unassembled WGS sequence"/>
</dbReference>
<dbReference type="EMBL" id="NRHC01000020">
    <property type="protein sequence ID" value="RIY33924.1"/>
    <property type="molecule type" value="Genomic_DNA"/>
</dbReference>
<dbReference type="InterPro" id="IPR037012">
    <property type="entry name" value="NanQ/TabA/YiaL_sf"/>
</dbReference>
<dbReference type="PANTHER" id="PTHR34986">
    <property type="entry name" value="EVOLVED BETA-GALACTOSIDASE SUBUNIT BETA"/>
    <property type="match status" value="1"/>
</dbReference>
<dbReference type="InterPro" id="IPR004375">
    <property type="entry name" value="NanQ/TabA/YiaL"/>
</dbReference>
<accession>A0A3A1YCI1</accession>
<dbReference type="AlphaFoldDB" id="A0A3A1YCI1"/>
<keyword evidence="2" id="KW-1185">Reference proteome</keyword>
<dbReference type="GO" id="GO:0044010">
    <property type="term" value="P:single-species biofilm formation"/>
    <property type="evidence" value="ECO:0007669"/>
    <property type="project" value="TreeGrafter"/>
</dbReference>
<dbReference type="PANTHER" id="PTHR34986:SF4">
    <property type="entry name" value="EVOLVED BETA-GALACTOSIDASE SUBUNIT BETA-RELATED"/>
    <property type="match status" value="1"/>
</dbReference>
<protein>
    <recommendedName>
        <fullName evidence="3">YhcH/YjgK/YiaL family protein</fullName>
    </recommendedName>
</protein>
<name>A0A3A1YCI1_9GAMM</name>
<dbReference type="OrthoDB" id="5677645at2"/>
<evidence type="ECO:0000313" key="2">
    <source>
        <dbReference type="Proteomes" id="UP000265691"/>
    </source>
</evidence>
<dbReference type="GO" id="GO:0005829">
    <property type="term" value="C:cytosol"/>
    <property type="evidence" value="ECO:0007669"/>
    <property type="project" value="TreeGrafter"/>
</dbReference>
<organism evidence="1 2">
    <name type="scientific">Psittacicella hinzii</name>
    <dbReference type="NCBI Taxonomy" id="2028575"/>
    <lineage>
        <taxon>Bacteria</taxon>
        <taxon>Pseudomonadati</taxon>
        <taxon>Pseudomonadota</taxon>
        <taxon>Gammaproteobacteria</taxon>
        <taxon>Pasteurellales</taxon>
        <taxon>Psittacicellaceae</taxon>
        <taxon>Psittacicella</taxon>
    </lineage>
</organism>
<evidence type="ECO:0000313" key="1">
    <source>
        <dbReference type="EMBL" id="RIY33924.1"/>
    </source>
</evidence>
<dbReference type="RefSeq" id="WP_119524609.1">
    <property type="nucleotide sequence ID" value="NZ_NRHC01000020.1"/>
</dbReference>
<gene>
    <name evidence="1" type="ORF">CKF54_01975</name>
</gene>
<proteinExistence type="predicted"/>
<reference evidence="1 2" key="1">
    <citation type="submission" date="2017-08" db="EMBL/GenBank/DDBJ databases">
        <title>Reclassification of Bisgaard taxon 37 and 44.</title>
        <authorList>
            <person name="Christensen H."/>
        </authorList>
    </citation>
    <scope>NUCLEOTIDE SEQUENCE [LARGE SCALE GENOMIC DNA]</scope>
    <source>
        <strain evidence="1 2">B96_3</strain>
    </source>
</reference>
<dbReference type="Pfam" id="PF04074">
    <property type="entry name" value="DUF386"/>
    <property type="match status" value="1"/>
</dbReference>
<dbReference type="SUPFAM" id="SSF51197">
    <property type="entry name" value="Clavaminate synthase-like"/>
    <property type="match status" value="1"/>
</dbReference>
<evidence type="ECO:0008006" key="3">
    <source>
        <dbReference type="Google" id="ProtNLM"/>
    </source>
</evidence>
<dbReference type="Gene3D" id="2.60.120.370">
    <property type="entry name" value="YhcH/YjgK/YiaL"/>
    <property type="match status" value="1"/>
</dbReference>
<comment type="caution">
    <text evidence="1">The sequence shown here is derived from an EMBL/GenBank/DDBJ whole genome shotgun (WGS) entry which is preliminary data.</text>
</comment>